<feature type="domain" description="AMP-dependent synthetase/ligase" evidence="1">
    <location>
        <begin position="8"/>
        <end position="359"/>
    </location>
</feature>
<dbReference type="InterPro" id="IPR000873">
    <property type="entry name" value="AMP-dep_synth/lig_dom"/>
</dbReference>
<evidence type="ECO:0000313" key="3">
    <source>
        <dbReference type="EMBL" id="MEV0974365.1"/>
    </source>
</evidence>
<reference evidence="3 4" key="1">
    <citation type="submission" date="2024-06" db="EMBL/GenBank/DDBJ databases">
        <title>The Natural Products Discovery Center: Release of the First 8490 Sequenced Strains for Exploring Actinobacteria Biosynthetic Diversity.</title>
        <authorList>
            <person name="Kalkreuter E."/>
            <person name="Kautsar S.A."/>
            <person name="Yang D."/>
            <person name="Bader C.D."/>
            <person name="Teijaro C.N."/>
            <person name="Fluegel L."/>
            <person name="Davis C.M."/>
            <person name="Simpson J.R."/>
            <person name="Lauterbach L."/>
            <person name="Steele A.D."/>
            <person name="Gui C."/>
            <person name="Meng S."/>
            <person name="Li G."/>
            <person name="Viehrig K."/>
            <person name="Ye F."/>
            <person name="Su P."/>
            <person name="Kiefer A.F."/>
            <person name="Nichols A."/>
            <person name="Cepeda A.J."/>
            <person name="Yan W."/>
            <person name="Fan B."/>
            <person name="Jiang Y."/>
            <person name="Adhikari A."/>
            <person name="Zheng C.-J."/>
            <person name="Schuster L."/>
            <person name="Cowan T.M."/>
            <person name="Smanski M.J."/>
            <person name="Chevrette M.G."/>
            <person name="De Carvalho L.P.S."/>
            <person name="Shen B."/>
        </authorList>
    </citation>
    <scope>NUCLEOTIDE SEQUENCE [LARGE SCALE GENOMIC DNA]</scope>
    <source>
        <strain evidence="3 4">NPDC050100</strain>
    </source>
</reference>
<dbReference type="PROSITE" id="PS00455">
    <property type="entry name" value="AMP_BINDING"/>
    <property type="match status" value="1"/>
</dbReference>
<dbReference type="RefSeq" id="WP_358140878.1">
    <property type="nucleotide sequence ID" value="NZ_JBFALK010000029.1"/>
</dbReference>
<dbReference type="EMBL" id="JBFALK010000029">
    <property type="protein sequence ID" value="MEV0974365.1"/>
    <property type="molecule type" value="Genomic_DNA"/>
</dbReference>
<dbReference type="SUPFAM" id="SSF56801">
    <property type="entry name" value="Acetyl-CoA synthetase-like"/>
    <property type="match status" value="1"/>
</dbReference>
<dbReference type="Pfam" id="PF00501">
    <property type="entry name" value="AMP-binding"/>
    <property type="match status" value="1"/>
</dbReference>
<proteinExistence type="predicted"/>
<name>A0ABV3GRV7_MICGL</name>
<dbReference type="PANTHER" id="PTHR43767">
    <property type="entry name" value="LONG-CHAIN-FATTY-ACID--COA LIGASE"/>
    <property type="match status" value="1"/>
</dbReference>
<dbReference type="InterPro" id="IPR042099">
    <property type="entry name" value="ANL_N_sf"/>
</dbReference>
<dbReference type="Pfam" id="PF13193">
    <property type="entry name" value="AMP-binding_C"/>
    <property type="match status" value="1"/>
</dbReference>
<dbReference type="InterPro" id="IPR025110">
    <property type="entry name" value="AMP-bd_C"/>
</dbReference>
<protein>
    <submittedName>
        <fullName evidence="3">AMP-binding protein</fullName>
    </submittedName>
</protein>
<sequence>MNAATHIWRHAMTSPDSLALREAQRSWTYAQLRDDIAETAYELTDRGVGRGDRVLIVVPTSAEFVHVYYAVLSLGATAVTVNTLSTSRELGYFIDDAGCTLAVGWSETAEPITSAAERNGIPVWVLAPGDADPREPAAGVPDPAEVEPEHAAVLLYTSGTTGRPKGAVLTHHNLLVTGEMFTEALPLTGDDRMGTALPLFHVFGQAAVMASIYNAGGSFSVLRPFHGARLLEMAANHRLTVLAGVPTMWNEMLHAETDLGVEDFADLRVACSGGAAMPLQVARAFRERFGATVLDGYGLSETTGAATFNEIDGARKEGSVGRGLPGVLITILDPERNPVAVGEVGEVAIDGPCVMREYWQRPDATAAVMHGPWFLTGDLGRMDADGHLWIVDRMKDLIIRGGYNVYPREVEEVLYTHSAILEAAVVGLPDERLGEEVAAIVVPRAGQDIDLGELRTWLSEQLAAYKVPRVYQVVPALPKGATGKILKREISRDDLLRGGVRPPRSPVAADATITTS</sequence>
<comment type="caution">
    <text evidence="3">The sequence shown here is derived from an EMBL/GenBank/DDBJ whole genome shotgun (WGS) entry which is preliminary data.</text>
</comment>
<keyword evidence="4" id="KW-1185">Reference proteome</keyword>
<dbReference type="Proteomes" id="UP001551675">
    <property type="component" value="Unassembled WGS sequence"/>
</dbReference>
<evidence type="ECO:0000259" key="1">
    <source>
        <dbReference type="Pfam" id="PF00501"/>
    </source>
</evidence>
<organism evidence="3 4">
    <name type="scientific">Microtetraspora glauca</name>
    <dbReference type="NCBI Taxonomy" id="1996"/>
    <lineage>
        <taxon>Bacteria</taxon>
        <taxon>Bacillati</taxon>
        <taxon>Actinomycetota</taxon>
        <taxon>Actinomycetes</taxon>
        <taxon>Streptosporangiales</taxon>
        <taxon>Streptosporangiaceae</taxon>
        <taxon>Microtetraspora</taxon>
    </lineage>
</organism>
<dbReference type="InterPro" id="IPR045851">
    <property type="entry name" value="AMP-bd_C_sf"/>
</dbReference>
<dbReference type="Gene3D" id="3.30.300.30">
    <property type="match status" value="1"/>
</dbReference>
<dbReference type="PANTHER" id="PTHR43767:SF1">
    <property type="entry name" value="NONRIBOSOMAL PEPTIDE SYNTHASE PES1 (EUROFUNG)-RELATED"/>
    <property type="match status" value="1"/>
</dbReference>
<dbReference type="Gene3D" id="3.40.50.12780">
    <property type="entry name" value="N-terminal domain of ligase-like"/>
    <property type="match status" value="1"/>
</dbReference>
<gene>
    <name evidence="3" type="ORF">AB0I59_37710</name>
</gene>
<evidence type="ECO:0000313" key="4">
    <source>
        <dbReference type="Proteomes" id="UP001551675"/>
    </source>
</evidence>
<accession>A0ABV3GRV7</accession>
<feature type="domain" description="AMP-binding enzyme C-terminal" evidence="2">
    <location>
        <begin position="409"/>
        <end position="484"/>
    </location>
</feature>
<evidence type="ECO:0000259" key="2">
    <source>
        <dbReference type="Pfam" id="PF13193"/>
    </source>
</evidence>
<dbReference type="InterPro" id="IPR020845">
    <property type="entry name" value="AMP-binding_CS"/>
</dbReference>
<dbReference type="InterPro" id="IPR050237">
    <property type="entry name" value="ATP-dep_AMP-bd_enzyme"/>
</dbReference>